<dbReference type="EMBL" id="BRYA01000041">
    <property type="protein sequence ID" value="GMI34366.1"/>
    <property type="molecule type" value="Genomic_DNA"/>
</dbReference>
<comment type="similarity">
    <text evidence="1">Belongs to the MsrA Met sulfoxide reductase family.</text>
</comment>
<name>A0A9W7L6R7_9STRA</name>
<evidence type="ECO:0000256" key="5">
    <source>
        <dbReference type="ARBA" id="ARBA00030643"/>
    </source>
</evidence>
<dbReference type="SUPFAM" id="SSF55068">
    <property type="entry name" value="Peptide methionine sulfoxide reductase"/>
    <property type="match status" value="1"/>
</dbReference>
<feature type="region of interest" description="Disordered" evidence="6">
    <location>
        <begin position="72"/>
        <end position="96"/>
    </location>
</feature>
<gene>
    <name evidence="8" type="ORF">TrCOL_g6284</name>
</gene>
<evidence type="ECO:0000256" key="2">
    <source>
        <dbReference type="ARBA" id="ARBA00012502"/>
    </source>
</evidence>
<proteinExistence type="inferred from homology"/>
<dbReference type="GO" id="GO:0005737">
    <property type="term" value="C:cytoplasm"/>
    <property type="evidence" value="ECO:0007669"/>
    <property type="project" value="TreeGrafter"/>
</dbReference>
<dbReference type="InterPro" id="IPR002569">
    <property type="entry name" value="Met_Sox_Rdtase_MsrA_dom"/>
</dbReference>
<reference evidence="9" key="1">
    <citation type="journal article" date="2023" name="Commun. Biol.">
        <title>Genome analysis of Parmales, the sister group of diatoms, reveals the evolutionary specialization of diatoms from phago-mixotrophs to photoautotrophs.</title>
        <authorList>
            <person name="Ban H."/>
            <person name="Sato S."/>
            <person name="Yoshikawa S."/>
            <person name="Yamada K."/>
            <person name="Nakamura Y."/>
            <person name="Ichinomiya M."/>
            <person name="Sato N."/>
            <person name="Blanc-Mathieu R."/>
            <person name="Endo H."/>
            <person name="Kuwata A."/>
            <person name="Ogata H."/>
        </authorList>
    </citation>
    <scope>NUCLEOTIDE SEQUENCE [LARGE SCALE GENOMIC DNA]</scope>
</reference>
<evidence type="ECO:0000256" key="4">
    <source>
        <dbReference type="ARBA" id="ARBA00030273"/>
    </source>
</evidence>
<dbReference type="GO" id="GO:0008113">
    <property type="term" value="F:peptide-methionine (S)-S-oxide reductase activity"/>
    <property type="evidence" value="ECO:0007669"/>
    <property type="project" value="UniProtKB-EC"/>
</dbReference>
<evidence type="ECO:0000313" key="9">
    <source>
        <dbReference type="Proteomes" id="UP001165065"/>
    </source>
</evidence>
<feature type="domain" description="Peptide methionine sulphoxide reductase MsrA" evidence="7">
    <location>
        <begin position="111"/>
        <end position="258"/>
    </location>
</feature>
<dbReference type="InterPro" id="IPR050162">
    <property type="entry name" value="MsrA_MetSO_reductase"/>
</dbReference>
<evidence type="ECO:0000259" key="7">
    <source>
        <dbReference type="Pfam" id="PF01625"/>
    </source>
</evidence>
<dbReference type="NCBIfam" id="TIGR00401">
    <property type="entry name" value="msrA"/>
    <property type="match status" value="1"/>
</dbReference>
<comment type="caution">
    <text evidence="8">The sequence shown here is derived from an EMBL/GenBank/DDBJ whole genome shotgun (WGS) entry which is preliminary data.</text>
</comment>
<evidence type="ECO:0000313" key="8">
    <source>
        <dbReference type="EMBL" id="GMI34366.1"/>
    </source>
</evidence>
<dbReference type="GO" id="GO:0034599">
    <property type="term" value="P:cellular response to oxidative stress"/>
    <property type="evidence" value="ECO:0007669"/>
    <property type="project" value="TreeGrafter"/>
</dbReference>
<dbReference type="Gene3D" id="3.30.1060.10">
    <property type="entry name" value="Peptide methionine sulphoxide reductase MsrA"/>
    <property type="match status" value="1"/>
</dbReference>
<dbReference type="Pfam" id="PF01625">
    <property type="entry name" value="PMSR"/>
    <property type="match status" value="1"/>
</dbReference>
<dbReference type="FunFam" id="3.30.1060.10:FF:000002">
    <property type="entry name" value="Peptide methionine sulfoxide reductase"/>
    <property type="match status" value="1"/>
</dbReference>
<dbReference type="OrthoDB" id="77405at2759"/>
<accession>A0A9W7L6R7</accession>
<protein>
    <recommendedName>
        <fullName evidence="2">peptide-methionine (S)-S-oxide reductase</fullName>
        <ecNumber evidence="2">1.8.4.11</ecNumber>
    </recommendedName>
    <alternativeName>
        <fullName evidence="5">Peptide-methionine (S)-S-oxide reductase</fullName>
    </alternativeName>
    <alternativeName>
        <fullName evidence="4">Protein-methionine-S-oxide reductase</fullName>
    </alternativeName>
</protein>
<dbReference type="PANTHER" id="PTHR42799">
    <property type="entry name" value="MITOCHONDRIAL PEPTIDE METHIONINE SULFOXIDE REDUCTASE"/>
    <property type="match status" value="1"/>
</dbReference>
<sequence length="279" mass="30954">MSKKSLVLAAAGLLAAVGLILLHNQRKEKLDGVDSKEIIDSMETEHEVNKVEEAPKAAVEAVEKSEPDVARISDGAVLTDKTNTSPLSPPKVAKKRYDPSRAVKNKNRETIHFAAGCFWSVELVFQRAVGVYSTKVGYTQGKVENPTYEDVKSGKSGHVEAVEVVYDSSIVSLSDLMEVFWGKHDPTKKNRAGNDKGTQYRSGVYYKTEEQKAVIMESVEKRRAALEKPWLKIHTEVKAMTTFYDAEEYHQKYLSEKGGRHGKAQSAVKGCSDPIRCYG</sequence>
<dbReference type="AlphaFoldDB" id="A0A9W7L6R7"/>
<keyword evidence="3" id="KW-0560">Oxidoreductase</keyword>
<evidence type="ECO:0000256" key="3">
    <source>
        <dbReference type="ARBA" id="ARBA00023002"/>
    </source>
</evidence>
<evidence type="ECO:0000256" key="6">
    <source>
        <dbReference type="SAM" id="MobiDB-lite"/>
    </source>
</evidence>
<dbReference type="Proteomes" id="UP001165065">
    <property type="component" value="Unassembled WGS sequence"/>
</dbReference>
<organism evidence="8 9">
    <name type="scientific">Triparma columacea</name>
    <dbReference type="NCBI Taxonomy" id="722753"/>
    <lineage>
        <taxon>Eukaryota</taxon>
        <taxon>Sar</taxon>
        <taxon>Stramenopiles</taxon>
        <taxon>Ochrophyta</taxon>
        <taxon>Bolidophyceae</taxon>
        <taxon>Parmales</taxon>
        <taxon>Triparmaceae</taxon>
        <taxon>Triparma</taxon>
    </lineage>
</organism>
<dbReference type="HAMAP" id="MF_01401">
    <property type="entry name" value="MsrA"/>
    <property type="match status" value="1"/>
</dbReference>
<keyword evidence="9" id="KW-1185">Reference proteome</keyword>
<dbReference type="PANTHER" id="PTHR42799:SF26">
    <property type="entry name" value="PEPTIDE-METHIONINE (S)-S-OXIDE REDUCTASE"/>
    <property type="match status" value="1"/>
</dbReference>
<dbReference type="InterPro" id="IPR036509">
    <property type="entry name" value="Met_Sox_Rdtase_MsrA_sf"/>
</dbReference>
<evidence type="ECO:0000256" key="1">
    <source>
        <dbReference type="ARBA" id="ARBA00005591"/>
    </source>
</evidence>
<dbReference type="EC" id="1.8.4.11" evidence="2"/>